<comment type="caution">
    <text evidence="1">The sequence shown here is derived from an EMBL/GenBank/DDBJ whole genome shotgun (WGS) entry which is preliminary data.</text>
</comment>
<sequence>AISQFTSIRVNISPQQVLEGDQLRVPVSIIHVGAAETVTLYAAIGNARPVYLGGFDEILHGSERFSVPLDENRTARGEDVIIPITSAIRPGTYDVYAKITGKIPETISETVNNVIEVIPPEVVAPPELPKSEFRNLRITSYDRVVGMGRYCIVKAQFDYRGPEMWRDLIAEIGNYGVWGWDPIIGGTQRLYISESVDWHTEEGGVAIRITPEIDPKDSPYDIRAEFNGLFPEIISPVLENVV</sequence>
<feature type="non-terminal residue" evidence="1">
    <location>
        <position position="1"/>
    </location>
</feature>
<dbReference type="AlphaFoldDB" id="X1U2N2"/>
<feature type="non-terminal residue" evidence="1">
    <location>
        <position position="242"/>
    </location>
</feature>
<reference evidence="1" key="1">
    <citation type="journal article" date="2014" name="Front. Microbiol.">
        <title>High frequency of phylogenetically diverse reductive dehalogenase-homologous genes in deep subseafloor sedimentary metagenomes.</title>
        <authorList>
            <person name="Kawai M."/>
            <person name="Futagami T."/>
            <person name="Toyoda A."/>
            <person name="Takaki Y."/>
            <person name="Nishi S."/>
            <person name="Hori S."/>
            <person name="Arai W."/>
            <person name="Tsubouchi T."/>
            <person name="Morono Y."/>
            <person name="Uchiyama I."/>
            <person name="Ito T."/>
            <person name="Fujiyama A."/>
            <person name="Inagaki F."/>
            <person name="Takami H."/>
        </authorList>
    </citation>
    <scope>NUCLEOTIDE SEQUENCE</scope>
    <source>
        <strain evidence="1">Expedition CK06-06</strain>
    </source>
</reference>
<proteinExistence type="predicted"/>
<protein>
    <submittedName>
        <fullName evidence="1">Uncharacterized protein</fullName>
    </submittedName>
</protein>
<evidence type="ECO:0000313" key="1">
    <source>
        <dbReference type="EMBL" id="GAJ11828.1"/>
    </source>
</evidence>
<name>X1U2N2_9ZZZZ</name>
<accession>X1U2N2</accession>
<gene>
    <name evidence="1" type="ORF">S12H4_51168</name>
</gene>
<organism evidence="1">
    <name type="scientific">marine sediment metagenome</name>
    <dbReference type="NCBI Taxonomy" id="412755"/>
    <lineage>
        <taxon>unclassified sequences</taxon>
        <taxon>metagenomes</taxon>
        <taxon>ecological metagenomes</taxon>
    </lineage>
</organism>
<dbReference type="EMBL" id="BARW01032304">
    <property type="protein sequence ID" value="GAJ11828.1"/>
    <property type="molecule type" value="Genomic_DNA"/>
</dbReference>